<sequence length="45" mass="5047">MKNELAATAPRLMLKKQRIVSLTTKSTGQRNIGDSSKICDWLTIQ</sequence>
<name>A0A286F588_9BACT</name>
<accession>A0A286F588</accession>
<evidence type="ECO:0000313" key="1">
    <source>
        <dbReference type="EMBL" id="SOD78266.1"/>
    </source>
</evidence>
<protein>
    <submittedName>
        <fullName evidence="1">Uncharacterized protein</fullName>
    </submittedName>
</protein>
<keyword evidence="2" id="KW-1185">Reference proteome</keyword>
<dbReference type="AlphaFoldDB" id="A0A286F588"/>
<gene>
    <name evidence="1" type="ORF">SAMN06269250_0376</name>
</gene>
<dbReference type="Proteomes" id="UP000219452">
    <property type="component" value="Unassembled WGS sequence"/>
</dbReference>
<proteinExistence type="predicted"/>
<dbReference type="EMBL" id="OCNH01000001">
    <property type="protein sequence ID" value="SOD78266.1"/>
    <property type="molecule type" value="Genomic_DNA"/>
</dbReference>
<dbReference type="RefSeq" id="WP_179830090.1">
    <property type="nucleotide sequence ID" value="NZ_OCNH01000001.1"/>
</dbReference>
<evidence type="ECO:0000313" key="2">
    <source>
        <dbReference type="Proteomes" id="UP000219452"/>
    </source>
</evidence>
<organism evidence="1 2">
    <name type="scientific">Spirosoma fluviale</name>
    <dbReference type="NCBI Taxonomy" id="1597977"/>
    <lineage>
        <taxon>Bacteria</taxon>
        <taxon>Pseudomonadati</taxon>
        <taxon>Bacteroidota</taxon>
        <taxon>Cytophagia</taxon>
        <taxon>Cytophagales</taxon>
        <taxon>Cytophagaceae</taxon>
        <taxon>Spirosoma</taxon>
    </lineage>
</organism>
<reference evidence="2" key="1">
    <citation type="submission" date="2017-09" db="EMBL/GenBank/DDBJ databases">
        <authorList>
            <person name="Varghese N."/>
            <person name="Submissions S."/>
        </authorList>
    </citation>
    <scope>NUCLEOTIDE SEQUENCE [LARGE SCALE GENOMIC DNA]</scope>
    <source>
        <strain evidence="2">DSM 29961</strain>
    </source>
</reference>